<keyword evidence="5 8" id="KW-0479">Metal-binding</keyword>
<comment type="caution">
    <text evidence="11">The sequence shown here is derived from an EMBL/GenBank/DDBJ whole genome shotgun (WGS) entry which is preliminary data.</text>
</comment>
<accession>A0ABN8JGZ3</accession>
<dbReference type="PROSITE" id="PS51007">
    <property type="entry name" value="CYTC"/>
    <property type="match status" value="1"/>
</dbReference>
<feature type="transmembrane region" description="Helical" evidence="9">
    <location>
        <begin position="6"/>
        <end position="26"/>
    </location>
</feature>
<sequence length="176" mass="18280">MLLRLFQGLGIAIIAIVFEGLLFLYLNSSDASSLAQFGSGGAPAPHTAMPHPRPAAAVRVPVPAGLETPEAVQAGAHLFRENCVSCHGAPGIAPAAQGMNPAPPNLLLAGRRNDPAEVFPKVKNGIPGTAMPAWSDQLPDQNIWSLAAFLHHSRGIQADAFEALSTTEADASPEGH</sequence>
<evidence type="ECO:0000256" key="6">
    <source>
        <dbReference type="ARBA" id="ARBA00022982"/>
    </source>
</evidence>
<dbReference type="InterPro" id="IPR051811">
    <property type="entry name" value="Cytochrome_c550/c551-like"/>
</dbReference>
<dbReference type="InterPro" id="IPR009056">
    <property type="entry name" value="Cyt_c-like_dom"/>
</dbReference>
<keyword evidence="12" id="KW-1185">Reference proteome</keyword>
<evidence type="ECO:0000256" key="3">
    <source>
        <dbReference type="ARBA" id="ARBA00022617"/>
    </source>
</evidence>
<proteinExistence type="predicted"/>
<keyword evidence="4" id="KW-0679">Respiratory chain</keyword>
<evidence type="ECO:0000313" key="11">
    <source>
        <dbReference type="EMBL" id="CAH2396427.1"/>
    </source>
</evidence>
<name>A0ABN8JGZ3_9HYPH</name>
<evidence type="ECO:0000256" key="1">
    <source>
        <dbReference type="ARBA" id="ARBA00001926"/>
    </source>
</evidence>
<dbReference type="InterPro" id="IPR008168">
    <property type="entry name" value="Cyt_C_IC"/>
</dbReference>
<dbReference type="Pfam" id="PF13442">
    <property type="entry name" value="Cytochrome_CBB3"/>
    <property type="match status" value="1"/>
</dbReference>
<protein>
    <recommendedName>
        <fullName evidence="10">Cytochrome c domain-containing protein</fullName>
    </recommendedName>
</protein>
<dbReference type="InterPro" id="IPR036909">
    <property type="entry name" value="Cyt_c-like_dom_sf"/>
</dbReference>
<dbReference type="PRINTS" id="PR00605">
    <property type="entry name" value="CYTCHROMECIC"/>
</dbReference>
<evidence type="ECO:0000259" key="10">
    <source>
        <dbReference type="PROSITE" id="PS51007"/>
    </source>
</evidence>
<organism evidence="11 12">
    <name type="scientific">Mesorhizobium escarrei</name>
    <dbReference type="NCBI Taxonomy" id="666018"/>
    <lineage>
        <taxon>Bacteria</taxon>
        <taxon>Pseudomonadati</taxon>
        <taxon>Pseudomonadota</taxon>
        <taxon>Alphaproteobacteria</taxon>
        <taxon>Hyphomicrobiales</taxon>
        <taxon>Phyllobacteriaceae</taxon>
        <taxon>Mesorhizobium</taxon>
    </lineage>
</organism>
<keyword evidence="3 8" id="KW-0349">Heme</keyword>
<evidence type="ECO:0000256" key="5">
    <source>
        <dbReference type="ARBA" id="ARBA00022723"/>
    </source>
</evidence>
<keyword evidence="2" id="KW-0813">Transport</keyword>
<keyword evidence="9" id="KW-0812">Transmembrane</keyword>
<evidence type="ECO:0000256" key="7">
    <source>
        <dbReference type="ARBA" id="ARBA00023004"/>
    </source>
</evidence>
<keyword evidence="9" id="KW-1133">Transmembrane helix</keyword>
<keyword evidence="7 8" id="KW-0408">Iron</keyword>
<comment type="cofactor">
    <cofactor evidence="1">
        <name>heme c</name>
        <dbReference type="ChEBI" id="CHEBI:61717"/>
    </cofactor>
</comment>
<evidence type="ECO:0000256" key="2">
    <source>
        <dbReference type="ARBA" id="ARBA00022448"/>
    </source>
</evidence>
<dbReference type="Proteomes" id="UP001153050">
    <property type="component" value="Unassembled WGS sequence"/>
</dbReference>
<dbReference type="EMBL" id="CAKXZT010000038">
    <property type="protein sequence ID" value="CAH2396427.1"/>
    <property type="molecule type" value="Genomic_DNA"/>
</dbReference>
<evidence type="ECO:0000256" key="8">
    <source>
        <dbReference type="PROSITE-ProRule" id="PRU00433"/>
    </source>
</evidence>
<feature type="domain" description="Cytochrome c" evidence="10">
    <location>
        <begin position="70"/>
        <end position="154"/>
    </location>
</feature>
<gene>
    <name evidence="11" type="ORF">MES5069_1320008</name>
</gene>
<keyword evidence="9" id="KW-0472">Membrane</keyword>
<keyword evidence="6" id="KW-0249">Electron transport</keyword>
<dbReference type="Gene3D" id="1.10.760.10">
    <property type="entry name" value="Cytochrome c-like domain"/>
    <property type="match status" value="1"/>
</dbReference>
<dbReference type="SUPFAM" id="SSF46626">
    <property type="entry name" value="Cytochrome c"/>
    <property type="match status" value="1"/>
</dbReference>
<dbReference type="PANTHER" id="PTHR37823:SF1">
    <property type="entry name" value="CYTOCHROME C-553-LIKE"/>
    <property type="match status" value="1"/>
</dbReference>
<dbReference type="PANTHER" id="PTHR37823">
    <property type="entry name" value="CYTOCHROME C-553-LIKE"/>
    <property type="match status" value="1"/>
</dbReference>
<reference evidence="11 12" key="1">
    <citation type="submission" date="2022-03" db="EMBL/GenBank/DDBJ databases">
        <authorList>
            <person name="Brunel B."/>
        </authorList>
    </citation>
    <scope>NUCLEOTIDE SEQUENCE [LARGE SCALE GENOMIC DNA]</scope>
    <source>
        <strain evidence="11">STM5069sample</strain>
    </source>
</reference>
<evidence type="ECO:0000256" key="4">
    <source>
        <dbReference type="ARBA" id="ARBA00022660"/>
    </source>
</evidence>
<evidence type="ECO:0000313" key="12">
    <source>
        <dbReference type="Proteomes" id="UP001153050"/>
    </source>
</evidence>
<evidence type="ECO:0000256" key="9">
    <source>
        <dbReference type="SAM" id="Phobius"/>
    </source>
</evidence>